<dbReference type="AlphaFoldDB" id="A0A8J1TQ39"/>
<reference evidence="8" key="1">
    <citation type="submission" date="2022-03" db="EMBL/GenBank/DDBJ databases">
        <authorList>
            <person name="Martin C."/>
        </authorList>
    </citation>
    <scope>NUCLEOTIDE SEQUENCE</scope>
</reference>
<feature type="compositionally biased region" description="Polar residues" evidence="7">
    <location>
        <begin position="434"/>
        <end position="455"/>
    </location>
</feature>
<evidence type="ECO:0000313" key="9">
    <source>
        <dbReference type="Proteomes" id="UP000749559"/>
    </source>
</evidence>
<dbReference type="Gene3D" id="1.10.10.10">
    <property type="entry name" value="Winged helix-like DNA-binding domain superfamily/Winged helix DNA-binding domain"/>
    <property type="match status" value="1"/>
</dbReference>
<dbReference type="FunFam" id="1.10.10.10:FF:000088">
    <property type="entry name" value="Forkhead box protein J3"/>
    <property type="match status" value="1"/>
</dbReference>
<dbReference type="Pfam" id="PF00250">
    <property type="entry name" value="Forkhead"/>
    <property type="match status" value="1"/>
</dbReference>
<protein>
    <submittedName>
        <fullName evidence="8">Uncharacterized protein</fullName>
    </submittedName>
</protein>
<sequence>MADLNSSLTTMDWLPRLSVGGALAGATAAKQGPSSDTKSSPSSSIGKVAIRNSPNSPIDPSATLDTSLDSAQQQQKDGKPPYSYANLITFAVNSTHKKKMTLSEIYQWICDNFPYYREAGNGWKNSIRHNLSLNKCFLKVPRSKDDPGKGSYWAIDANPPEDPLPGRFGGKSPKRMRTNSHPYSPEHSLQGSLNSLCSPTLNQLQGTSPNNSLIKAEDGSFVDNNPNFEDLSASFRSLYKSVFEQSQGNIGAILNMSQVSNLSNNSSNGNYSQHSFNSASSAGSGGSHELPHNNNNNTVQDNPLTNSSFDWLQNLDILKESVRLAGSTNFQDIDVSQFAGLMESMKQADLQNWSLNPNQFADLAASLSNFFNQTGILQQSQQQFNSSLVSSVSVSDSGPYCSPCGGTGQSFTTLTPLQPLDSCGSNNGYLSNNTSHTGSLLGSPPNMTHSNSQISPRYGSGSYNNQQPTPNPSQPFSTDDIEDTFNWDNLL</sequence>
<dbReference type="GO" id="GO:0000978">
    <property type="term" value="F:RNA polymerase II cis-regulatory region sequence-specific DNA binding"/>
    <property type="evidence" value="ECO:0007669"/>
    <property type="project" value="TreeGrafter"/>
</dbReference>
<evidence type="ECO:0000256" key="5">
    <source>
        <dbReference type="ARBA" id="ARBA00023242"/>
    </source>
</evidence>
<feature type="region of interest" description="Disordered" evidence="7">
    <location>
        <begin position="264"/>
        <end position="302"/>
    </location>
</feature>
<feature type="compositionally biased region" description="Low complexity" evidence="7">
    <location>
        <begin position="34"/>
        <end position="44"/>
    </location>
</feature>
<organism evidence="8 9">
    <name type="scientific">Owenia fusiformis</name>
    <name type="common">Polychaete worm</name>
    <dbReference type="NCBI Taxonomy" id="6347"/>
    <lineage>
        <taxon>Eukaryota</taxon>
        <taxon>Metazoa</taxon>
        <taxon>Spiralia</taxon>
        <taxon>Lophotrochozoa</taxon>
        <taxon>Annelida</taxon>
        <taxon>Polychaeta</taxon>
        <taxon>Sedentaria</taxon>
        <taxon>Canalipalpata</taxon>
        <taxon>Sabellida</taxon>
        <taxon>Oweniida</taxon>
        <taxon>Oweniidae</taxon>
        <taxon>Owenia</taxon>
    </lineage>
</organism>
<dbReference type="CDD" id="cd20024">
    <property type="entry name" value="FH_FOXJ2-like"/>
    <property type="match status" value="1"/>
</dbReference>
<evidence type="ECO:0000313" key="8">
    <source>
        <dbReference type="EMBL" id="CAH1776062.1"/>
    </source>
</evidence>
<dbReference type="PROSITE" id="PS50039">
    <property type="entry name" value="FORK_HEAD_3"/>
    <property type="match status" value="1"/>
</dbReference>
<keyword evidence="4" id="KW-0804">Transcription</keyword>
<dbReference type="SUPFAM" id="SSF46785">
    <property type="entry name" value="Winged helix' DNA-binding domain"/>
    <property type="match status" value="1"/>
</dbReference>
<evidence type="ECO:0000256" key="1">
    <source>
        <dbReference type="ARBA" id="ARBA00004123"/>
    </source>
</evidence>
<feature type="compositionally biased region" description="Polar residues" evidence="7">
    <location>
        <begin position="52"/>
        <end position="75"/>
    </location>
</feature>
<dbReference type="InterPro" id="IPR045912">
    <property type="entry name" value="FOXJ2/3-like"/>
</dbReference>
<dbReference type="SMART" id="SM00339">
    <property type="entry name" value="FH"/>
    <property type="match status" value="1"/>
</dbReference>
<feature type="DNA-binding region" description="Fork-head" evidence="6">
    <location>
        <begin position="79"/>
        <end position="178"/>
    </location>
</feature>
<dbReference type="PROSITE" id="PS00658">
    <property type="entry name" value="FORK_HEAD_2"/>
    <property type="match status" value="1"/>
</dbReference>
<dbReference type="GO" id="GO:0005634">
    <property type="term" value="C:nucleus"/>
    <property type="evidence" value="ECO:0007669"/>
    <property type="project" value="UniProtKB-SubCell"/>
</dbReference>
<feature type="compositionally biased region" description="Low complexity" evidence="7">
    <location>
        <begin position="264"/>
        <end position="282"/>
    </location>
</feature>
<keyword evidence="9" id="KW-1185">Reference proteome</keyword>
<gene>
    <name evidence="8" type="ORF">OFUS_LOCUS3285</name>
</gene>
<accession>A0A8J1TQ39</accession>
<feature type="region of interest" description="Disordered" evidence="7">
    <location>
        <begin position="25"/>
        <end position="80"/>
    </location>
</feature>
<evidence type="ECO:0000256" key="4">
    <source>
        <dbReference type="ARBA" id="ARBA00023163"/>
    </source>
</evidence>
<feature type="compositionally biased region" description="Polar residues" evidence="7">
    <location>
        <begin position="292"/>
        <end position="302"/>
    </location>
</feature>
<keyword evidence="5 6" id="KW-0539">Nucleus</keyword>
<feature type="region of interest" description="Disordered" evidence="7">
    <location>
        <begin position="434"/>
        <end position="480"/>
    </location>
</feature>
<dbReference type="InterPro" id="IPR030456">
    <property type="entry name" value="TF_fork_head_CS_2"/>
</dbReference>
<dbReference type="Proteomes" id="UP000749559">
    <property type="component" value="Unassembled WGS sequence"/>
</dbReference>
<evidence type="ECO:0000256" key="6">
    <source>
        <dbReference type="PROSITE-ProRule" id="PRU00089"/>
    </source>
</evidence>
<dbReference type="OrthoDB" id="10029558at2759"/>
<keyword evidence="2" id="KW-0805">Transcription regulation</keyword>
<proteinExistence type="predicted"/>
<dbReference type="InterPro" id="IPR036388">
    <property type="entry name" value="WH-like_DNA-bd_sf"/>
</dbReference>
<dbReference type="PANTHER" id="PTHR46078">
    <property type="entry name" value="FORKHEAD BOX PROTEIN J2 FAMILY MEMBER"/>
    <property type="match status" value="1"/>
</dbReference>
<keyword evidence="3 6" id="KW-0238">DNA-binding</keyword>
<evidence type="ECO:0000256" key="7">
    <source>
        <dbReference type="SAM" id="MobiDB-lite"/>
    </source>
</evidence>
<name>A0A8J1TQ39_OWEFU</name>
<dbReference type="InterPro" id="IPR001766">
    <property type="entry name" value="Fork_head_dom"/>
</dbReference>
<evidence type="ECO:0000256" key="2">
    <source>
        <dbReference type="ARBA" id="ARBA00023015"/>
    </source>
</evidence>
<comment type="subcellular location">
    <subcellularLocation>
        <location evidence="1 6">Nucleus</location>
    </subcellularLocation>
</comment>
<dbReference type="PANTHER" id="PTHR46078:SF2">
    <property type="entry name" value="FORK-HEAD DOMAIN-CONTAINING PROTEIN"/>
    <property type="match status" value="1"/>
</dbReference>
<evidence type="ECO:0000256" key="3">
    <source>
        <dbReference type="ARBA" id="ARBA00023125"/>
    </source>
</evidence>
<feature type="compositionally biased region" description="Polar residues" evidence="7">
    <location>
        <begin position="179"/>
        <end position="189"/>
    </location>
</feature>
<comment type="caution">
    <text evidence="8">The sequence shown here is derived from an EMBL/GenBank/DDBJ whole genome shotgun (WGS) entry which is preliminary data.</text>
</comment>
<feature type="region of interest" description="Disordered" evidence="7">
    <location>
        <begin position="152"/>
        <end position="189"/>
    </location>
</feature>
<dbReference type="InterPro" id="IPR036390">
    <property type="entry name" value="WH_DNA-bd_sf"/>
</dbReference>
<dbReference type="GO" id="GO:0000981">
    <property type="term" value="F:DNA-binding transcription factor activity, RNA polymerase II-specific"/>
    <property type="evidence" value="ECO:0007669"/>
    <property type="project" value="TreeGrafter"/>
</dbReference>
<dbReference type="PRINTS" id="PR00053">
    <property type="entry name" value="FORKHEAD"/>
</dbReference>
<dbReference type="EMBL" id="CAIIXF020000001">
    <property type="protein sequence ID" value="CAH1776062.1"/>
    <property type="molecule type" value="Genomic_DNA"/>
</dbReference>